<comment type="caution">
    <text evidence="1">The sequence shown here is derived from an EMBL/GenBank/DDBJ whole genome shotgun (WGS) entry which is preliminary data.</text>
</comment>
<dbReference type="AlphaFoldDB" id="A0A7K1UBI0"/>
<organism evidence="1 2">
    <name type="scientific">Chitinophaga tropicalis</name>
    <dbReference type="NCBI Taxonomy" id="2683588"/>
    <lineage>
        <taxon>Bacteria</taxon>
        <taxon>Pseudomonadati</taxon>
        <taxon>Bacteroidota</taxon>
        <taxon>Chitinophagia</taxon>
        <taxon>Chitinophagales</taxon>
        <taxon>Chitinophagaceae</taxon>
        <taxon>Chitinophaga</taxon>
    </lineage>
</organism>
<dbReference type="RefSeq" id="WP_157308763.1">
    <property type="nucleotide sequence ID" value="NZ_WRXN01000013.1"/>
</dbReference>
<protein>
    <submittedName>
        <fullName evidence="1">Uncharacterized protein</fullName>
    </submittedName>
</protein>
<dbReference type="EMBL" id="WRXN01000013">
    <property type="protein sequence ID" value="MVT11335.1"/>
    <property type="molecule type" value="Genomic_DNA"/>
</dbReference>
<accession>A0A7K1UBI0</accession>
<keyword evidence="2" id="KW-1185">Reference proteome</keyword>
<sequence>MLLLIEWVVAQDNEGWPNSQSEFLDQIGAYAGNAGKLRNGVRGFTVDQILAAAELTGANVNWIFGFEKNMFREDKKQSPLDRLKAAVIEVEKELQVKKRR</sequence>
<reference evidence="1 2" key="1">
    <citation type="submission" date="2019-12" db="EMBL/GenBank/DDBJ databases">
        <title>Chitinophaga sp. strain ysch24 (GDMCC 1.1355), whole genome shotgun sequence.</title>
        <authorList>
            <person name="Zhang X."/>
        </authorList>
    </citation>
    <scope>NUCLEOTIDE SEQUENCE [LARGE SCALE GENOMIC DNA]</scope>
    <source>
        <strain evidence="2">ysch24</strain>
    </source>
</reference>
<proteinExistence type="predicted"/>
<gene>
    <name evidence="1" type="ORF">GO493_23910</name>
</gene>
<name>A0A7K1UBI0_9BACT</name>
<evidence type="ECO:0000313" key="2">
    <source>
        <dbReference type="Proteomes" id="UP000461730"/>
    </source>
</evidence>
<evidence type="ECO:0000313" key="1">
    <source>
        <dbReference type="EMBL" id="MVT11335.1"/>
    </source>
</evidence>
<dbReference type="Proteomes" id="UP000461730">
    <property type="component" value="Unassembled WGS sequence"/>
</dbReference>